<evidence type="ECO:0000256" key="5">
    <source>
        <dbReference type="ARBA" id="ARBA00023163"/>
    </source>
</evidence>
<reference evidence="12 13" key="1">
    <citation type="submission" date="2023-03" db="EMBL/GenBank/DDBJ databases">
        <title>Novel Species.</title>
        <authorList>
            <person name="Ma S."/>
        </authorList>
    </citation>
    <scope>NUCLEOTIDE SEQUENCE [LARGE SCALE GENOMIC DNA]</scope>
    <source>
        <strain evidence="12 13">B11</strain>
    </source>
</reference>
<dbReference type="Pfam" id="PF03449">
    <property type="entry name" value="GreA_GreB_N"/>
    <property type="match status" value="1"/>
</dbReference>
<keyword evidence="12" id="KW-0251">Elongation factor</keyword>
<dbReference type="Pfam" id="PF01272">
    <property type="entry name" value="GreA_GreB"/>
    <property type="match status" value="1"/>
</dbReference>
<gene>
    <name evidence="8 12" type="primary">greA</name>
    <name evidence="12" type="ORF">QBE54_03595</name>
</gene>
<evidence type="ECO:0000256" key="1">
    <source>
        <dbReference type="ARBA" id="ARBA00008213"/>
    </source>
</evidence>
<dbReference type="HAMAP" id="MF_00105">
    <property type="entry name" value="GreA_GreB"/>
    <property type="match status" value="1"/>
</dbReference>
<evidence type="ECO:0000313" key="12">
    <source>
        <dbReference type="EMBL" id="WZL76824.1"/>
    </source>
</evidence>
<dbReference type="InterPro" id="IPR036953">
    <property type="entry name" value="GreA/GreB_C_sf"/>
</dbReference>
<dbReference type="InterPro" id="IPR028624">
    <property type="entry name" value="Tscrpt_elong_fac_GreA/B"/>
</dbReference>
<dbReference type="InterPro" id="IPR036805">
    <property type="entry name" value="Tscrpt_elong_fac_GreA/B_N_sf"/>
</dbReference>
<feature type="domain" description="Transcription elongation factor GreA/GreB C-terminal" evidence="10">
    <location>
        <begin position="89"/>
        <end position="161"/>
    </location>
</feature>
<organism evidence="12 13">
    <name type="scientific">Thermatribacter velox</name>
    <dbReference type="NCBI Taxonomy" id="3039681"/>
    <lineage>
        <taxon>Bacteria</taxon>
        <taxon>Pseudomonadati</taxon>
        <taxon>Atribacterota</taxon>
        <taxon>Atribacteria</taxon>
        <taxon>Atribacterales</taxon>
        <taxon>Thermatribacteraceae</taxon>
        <taxon>Thermatribacter</taxon>
    </lineage>
</organism>
<evidence type="ECO:0000259" key="11">
    <source>
        <dbReference type="Pfam" id="PF03449"/>
    </source>
</evidence>
<evidence type="ECO:0000256" key="3">
    <source>
        <dbReference type="ARBA" id="ARBA00023015"/>
    </source>
</evidence>
<dbReference type="EMBL" id="CP121689">
    <property type="protein sequence ID" value="WZL76824.1"/>
    <property type="molecule type" value="Genomic_DNA"/>
</dbReference>
<comment type="similarity">
    <text evidence="1 8 9">Belongs to the GreA/GreB family.</text>
</comment>
<dbReference type="PROSITE" id="PS00830">
    <property type="entry name" value="GREAB_2"/>
    <property type="match status" value="1"/>
</dbReference>
<feature type="coiled-coil region" evidence="8">
    <location>
        <begin position="17"/>
        <end position="74"/>
    </location>
</feature>
<keyword evidence="13" id="KW-1185">Reference proteome</keyword>
<dbReference type="Gene3D" id="1.10.287.180">
    <property type="entry name" value="Transcription elongation factor, GreA/GreB, N-terminal domain"/>
    <property type="match status" value="1"/>
</dbReference>
<name>A0ABZ2YCV2_9BACT</name>
<keyword evidence="3 8" id="KW-0805">Transcription regulation</keyword>
<dbReference type="PROSITE" id="PS00829">
    <property type="entry name" value="GREAB_1"/>
    <property type="match status" value="1"/>
</dbReference>
<dbReference type="GO" id="GO:0003746">
    <property type="term" value="F:translation elongation factor activity"/>
    <property type="evidence" value="ECO:0007669"/>
    <property type="project" value="UniProtKB-KW"/>
</dbReference>
<evidence type="ECO:0000256" key="2">
    <source>
        <dbReference type="ARBA" id="ARBA00013729"/>
    </source>
</evidence>
<proteinExistence type="inferred from homology"/>
<evidence type="ECO:0000256" key="7">
    <source>
        <dbReference type="ARBA" id="ARBA00030776"/>
    </source>
</evidence>
<sequence>MEKKISDGKVILTRKGYEKLEEELKFLKSVKRKEVAEKIQHALSFGDLSENAEYEEAKNEQAFIEGRILALEEKLQRAIIVEDTEEDVEKVHLGVRVFLKNLNRGTETDYTIVDSVEANPSEKKISFESPLAQALLGKKRGDIVELKVPAGVVRYQILDIKKRGE</sequence>
<evidence type="ECO:0000256" key="8">
    <source>
        <dbReference type="HAMAP-Rule" id="MF_00105"/>
    </source>
</evidence>
<dbReference type="Gene3D" id="3.10.50.30">
    <property type="entry name" value="Transcription elongation factor, GreA/GreB, C-terminal domain"/>
    <property type="match status" value="1"/>
</dbReference>
<accession>A0ABZ2YCV2</accession>
<dbReference type="InterPro" id="IPR006359">
    <property type="entry name" value="Tscrpt_elong_fac_GreA"/>
</dbReference>
<protein>
    <recommendedName>
        <fullName evidence="2 8">Transcription elongation factor GreA</fullName>
    </recommendedName>
    <alternativeName>
        <fullName evidence="7 8">Transcript cleavage factor GreA</fullName>
    </alternativeName>
</protein>
<feature type="domain" description="Transcription elongation factor GreA/GreB N-terminal" evidence="11">
    <location>
        <begin position="10"/>
        <end position="80"/>
    </location>
</feature>
<dbReference type="PANTHER" id="PTHR30437">
    <property type="entry name" value="TRANSCRIPTION ELONGATION FACTOR GREA"/>
    <property type="match status" value="1"/>
</dbReference>
<dbReference type="InterPro" id="IPR023459">
    <property type="entry name" value="Tscrpt_elong_fac_GreA/B_fam"/>
</dbReference>
<evidence type="ECO:0000313" key="13">
    <source>
        <dbReference type="Proteomes" id="UP001461341"/>
    </source>
</evidence>
<evidence type="ECO:0000256" key="9">
    <source>
        <dbReference type="RuleBase" id="RU000556"/>
    </source>
</evidence>
<comment type="function">
    <text evidence="6 8 9">Necessary for efficient RNA polymerase transcription elongation past template-encoded arresting sites. The arresting sites in DNA have the property of trapping a certain fraction of elongating RNA polymerases that pass through, resulting in locked ternary complexes. Cleavage of the nascent transcript by cleavage factors such as GreA or GreB allows the resumption of elongation from the new 3'terminus. GreA releases sequences of 2 to 3 nucleotides.</text>
</comment>
<keyword evidence="8" id="KW-0175">Coiled coil</keyword>
<keyword evidence="5 8" id="KW-0804">Transcription</keyword>
<dbReference type="SUPFAM" id="SSF46557">
    <property type="entry name" value="GreA transcript cleavage protein, N-terminal domain"/>
    <property type="match status" value="1"/>
</dbReference>
<evidence type="ECO:0000256" key="6">
    <source>
        <dbReference type="ARBA" id="ARBA00024916"/>
    </source>
</evidence>
<dbReference type="InterPro" id="IPR001437">
    <property type="entry name" value="Tscrpt_elong_fac_GreA/B_C"/>
</dbReference>
<dbReference type="PANTHER" id="PTHR30437:SF4">
    <property type="entry name" value="TRANSCRIPTION ELONGATION FACTOR GREA"/>
    <property type="match status" value="1"/>
</dbReference>
<dbReference type="Proteomes" id="UP001461341">
    <property type="component" value="Chromosome"/>
</dbReference>
<dbReference type="PIRSF" id="PIRSF006092">
    <property type="entry name" value="GreA_GreB"/>
    <property type="match status" value="1"/>
</dbReference>
<dbReference type="InterPro" id="IPR018151">
    <property type="entry name" value="TF_GreA/GreB_CS"/>
</dbReference>
<dbReference type="RefSeq" id="WP_369018988.1">
    <property type="nucleotide sequence ID" value="NZ_CP121689.1"/>
</dbReference>
<dbReference type="NCBIfam" id="TIGR01462">
    <property type="entry name" value="greA"/>
    <property type="match status" value="1"/>
</dbReference>
<dbReference type="NCBIfam" id="NF001263">
    <property type="entry name" value="PRK00226.1-4"/>
    <property type="match status" value="1"/>
</dbReference>
<dbReference type="SUPFAM" id="SSF54534">
    <property type="entry name" value="FKBP-like"/>
    <property type="match status" value="1"/>
</dbReference>
<evidence type="ECO:0000259" key="10">
    <source>
        <dbReference type="Pfam" id="PF01272"/>
    </source>
</evidence>
<keyword evidence="4 8" id="KW-0238">DNA-binding</keyword>
<dbReference type="InterPro" id="IPR022691">
    <property type="entry name" value="Tscrpt_elong_fac_GreA/B_N"/>
</dbReference>
<evidence type="ECO:0000256" key="4">
    <source>
        <dbReference type="ARBA" id="ARBA00023125"/>
    </source>
</evidence>
<keyword evidence="12" id="KW-0648">Protein biosynthesis</keyword>